<dbReference type="OrthoDB" id="9781156at2"/>
<dbReference type="GO" id="GO:0005886">
    <property type="term" value="C:plasma membrane"/>
    <property type="evidence" value="ECO:0007669"/>
    <property type="project" value="UniProtKB-SubCell"/>
</dbReference>
<evidence type="ECO:0000256" key="8">
    <source>
        <dbReference type="SAM" id="Phobius"/>
    </source>
</evidence>
<evidence type="ECO:0000256" key="7">
    <source>
        <dbReference type="ARBA" id="ARBA00023136"/>
    </source>
</evidence>
<comment type="caution">
    <text evidence="10">The sequence shown here is derived from an EMBL/GenBank/DDBJ whole genome shotgun (WGS) entry which is preliminary data.</text>
</comment>
<dbReference type="PANTHER" id="PTHR43271">
    <property type="entry name" value="BLL2771 PROTEIN"/>
    <property type="match status" value="1"/>
</dbReference>
<feature type="transmembrane region" description="Helical" evidence="8">
    <location>
        <begin position="238"/>
        <end position="260"/>
    </location>
</feature>
<keyword evidence="11" id="KW-1185">Reference proteome</keyword>
<evidence type="ECO:0000313" key="10">
    <source>
        <dbReference type="EMBL" id="KGX92784.1"/>
    </source>
</evidence>
<evidence type="ECO:0000256" key="2">
    <source>
        <dbReference type="ARBA" id="ARBA00008335"/>
    </source>
</evidence>
<dbReference type="EMBL" id="AVPE01000005">
    <property type="protein sequence ID" value="KGX92784.1"/>
    <property type="molecule type" value="Genomic_DNA"/>
</dbReference>
<name>A0A0A5GL98_9BACI</name>
<feature type="transmembrane region" description="Helical" evidence="8">
    <location>
        <begin position="72"/>
        <end position="91"/>
    </location>
</feature>
<comment type="subcellular location">
    <subcellularLocation>
        <location evidence="1">Cell membrane</location>
        <topology evidence="1">Multi-pass membrane protein</topology>
    </subcellularLocation>
</comment>
<dbReference type="PROSITE" id="PS50850">
    <property type="entry name" value="MFS"/>
    <property type="match status" value="1"/>
</dbReference>
<feature type="transmembrane region" description="Helical" evidence="8">
    <location>
        <begin position="156"/>
        <end position="177"/>
    </location>
</feature>
<dbReference type="GO" id="GO:0022857">
    <property type="term" value="F:transmembrane transporter activity"/>
    <property type="evidence" value="ECO:0007669"/>
    <property type="project" value="InterPro"/>
</dbReference>
<dbReference type="STRING" id="1385510.GCA_000425205_01850"/>
<feature type="transmembrane region" description="Helical" evidence="8">
    <location>
        <begin position="97"/>
        <end position="118"/>
    </location>
</feature>
<keyword evidence="4" id="KW-1003">Cell membrane</keyword>
<reference evidence="10 11" key="1">
    <citation type="submission" date="2013-08" db="EMBL/GenBank/DDBJ databases">
        <authorList>
            <person name="Huang J."/>
            <person name="Wang G."/>
        </authorList>
    </citation>
    <scope>NUCLEOTIDE SEQUENCE [LARGE SCALE GENOMIC DNA]</scope>
    <source>
        <strain evidence="10 11">JSM 076056</strain>
    </source>
</reference>
<keyword evidence="3" id="KW-0813">Transport</keyword>
<dbReference type="RefSeq" id="WP_026800252.1">
    <property type="nucleotide sequence ID" value="NZ_AULI01000007.1"/>
</dbReference>
<dbReference type="InterPro" id="IPR036259">
    <property type="entry name" value="MFS_trans_sf"/>
</dbReference>
<feature type="transmembrane region" description="Helical" evidence="8">
    <location>
        <begin position="46"/>
        <end position="65"/>
    </location>
</feature>
<dbReference type="Proteomes" id="UP000030528">
    <property type="component" value="Unassembled WGS sequence"/>
</dbReference>
<evidence type="ECO:0000256" key="1">
    <source>
        <dbReference type="ARBA" id="ARBA00004651"/>
    </source>
</evidence>
<feature type="domain" description="Major facilitator superfamily (MFS) profile" evidence="9">
    <location>
        <begin position="7"/>
        <end position="375"/>
    </location>
</feature>
<comment type="similarity">
    <text evidence="2">Belongs to the major facilitator superfamily.</text>
</comment>
<dbReference type="AlphaFoldDB" id="A0A0A5GL98"/>
<proteinExistence type="inferred from homology"/>
<feature type="transmembrane region" description="Helical" evidence="8">
    <location>
        <begin position="272"/>
        <end position="291"/>
    </location>
</feature>
<keyword evidence="6 8" id="KW-1133">Transmembrane helix</keyword>
<keyword evidence="7 8" id="KW-0472">Membrane</keyword>
<protein>
    <recommendedName>
        <fullName evidence="9">Major facilitator superfamily (MFS) profile domain-containing protein</fullName>
    </recommendedName>
</protein>
<keyword evidence="5 8" id="KW-0812">Transmembrane</keyword>
<dbReference type="PANTHER" id="PTHR43271:SF2">
    <property type="entry name" value="BLL2771 PROTEIN"/>
    <property type="match status" value="1"/>
</dbReference>
<accession>A0A0A5GL98</accession>
<sequence>MNRSHLAACALIVTGIFIASNLYLMIPHVDYLSETYNVTKTTASLASSLFIFPYAIGLFCFGLLADRLPHRLILLTGILGLVCLTFVIGTVDNFGLFLLLRVLQGLLAACFAPTSFAYTFLHYDGKEQAFVIAIINTGFLFAGIFGQMYADAVFTWFNFSAIFYGCSLCYLLCWIGLASSLAKPRDASVTKPVPIRSIVSFFRFSPLQKLYVTAFFLLLTVIAFYGSLELYLSTHPSFLPYSLQTFRLIGLLGIIPSFFAGPLVEKWGARPLLVSMLLLMSVGFLLPSIAFHPWTLLLASIAMIASTSLTIPMVIMLIGFYGNRARATAISMYSFILLTGASAGSILATFIPVQGVIGAALIGFVFLAITIQGLKIHQSPLTIQS</sequence>
<evidence type="ECO:0000256" key="3">
    <source>
        <dbReference type="ARBA" id="ARBA00022448"/>
    </source>
</evidence>
<dbReference type="SUPFAM" id="SSF103473">
    <property type="entry name" value="MFS general substrate transporter"/>
    <property type="match status" value="1"/>
</dbReference>
<dbReference type="InterPro" id="IPR020846">
    <property type="entry name" value="MFS_dom"/>
</dbReference>
<feature type="transmembrane region" description="Helical" evidence="8">
    <location>
        <begin position="7"/>
        <end position="26"/>
    </location>
</feature>
<feature type="transmembrane region" description="Helical" evidence="8">
    <location>
        <begin position="297"/>
        <end position="321"/>
    </location>
</feature>
<evidence type="ECO:0000256" key="6">
    <source>
        <dbReference type="ARBA" id="ARBA00022989"/>
    </source>
</evidence>
<organism evidence="10 11">
    <name type="scientific">Pontibacillus halophilus JSM 076056 = DSM 19796</name>
    <dbReference type="NCBI Taxonomy" id="1385510"/>
    <lineage>
        <taxon>Bacteria</taxon>
        <taxon>Bacillati</taxon>
        <taxon>Bacillota</taxon>
        <taxon>Bacilli</taxon>
        <taxon>Bacillales</taxon>
        <taxon>Bacillaceae</taxon>
        <taxon>Pontibacillus</taxon>
    </lineage>
</organism>
<feature type="transmembrane region" description="Helical" evidence="8">
    <location>
        <begin position="130"/>
        <end position="150"/>
    </location>
</feature>
<feature type="transmembrane region" description="Helical" evidence="8">
    <location>
        <begin position="210"/>
        <end position="232"/>
    </location>
</feature>
<dbReference type="Pfam" id="PF07690">
    <property type="entry name" value="MFS_1"/>
    <property type="match status" value="1"/>
</dbReference>
<evidence type="ECO:0000256" key="5">
    <source>
        <dbReference type="ARBA" id="ARBA00022692"/>
    </source>
</evidence>
<evidence type="ECO:0000313" key="11">
    <source>
        <dbReference type="Proteomes" id="UP000030528"/>
    </source>
</evidence>
<gene>
    <name evidence="10" type="ORF">N781_15030</name>
</gene>
<feature type="transmembrane region" description="Helical" evidence="8">
    <location>
        <begin position="357"/>
        <end position="374"/>
    </location>
</feature>
<evidence type="ECO:0000256" key="4">
    <source>
        <dbReference type="ARBA" id="ARBA00022475"/>
    </source>
</evidence>
<dbReference type="InterPro" id="IPR011701">
    <property type="entry name" value="MFS"/>
</dbReference>
<dbReference type="Gene3D" id="1.20.1250.20">
    <property type="entry name" value="MFS general substrate transporter like domains"/>
    <property type="match status" value="1"/>
</dbReference>
<dbReference type="eggNOG" id="COG2814">
    <property type="taxonomic scope" value="Bacteria"/>
</dbReference>
<evidence type="ECO:0000259" key="9">
    <source>
        <dbReference type="PROSITE" id="PS50850"/>
    </source>
</evidence>
<feature type="transmembrane region" description="Helical" evidence="8">
    <location>
        <begin position="333"/>
        <end position="351"/>
    </location>
</feature>